<dbReference type="InterPro" id="IPR037069">
    <property type="entry name" value="AcylCoA_DH/ox_N_sf"/>
</dbReference>
<evidence type="ECO:0000256" key="3">
    <source>
        <dbReference type="ARBA" id="ARBA00011738"/>
    </source>
</evidence>
<comment type="cofactor">
    <cofactor evidence="1 7">
        <name>FAD</name>
        <dbReference type="ChEBI" id="CHEBI:57692"/>
    </cofactor>
</comment>
<keyword evidence="5 7" id="KW-0274">FAD</keyword>
<keyword evidence="6 7" id="KW-0560">Oxidoreductase</keyword>
<dbReference type="Pfam" id="PF02771">
    <property type="entry name" value="Acyl-CoA_dh_N"/>
    <property type="match status" value="1"/>
</dbReference>
<dbReference type="SUPFAM" id="SSF47203">
    <property type="entry name" value="Acyl-CoA dehydrogenase C-terminal domain-like"/>
    <property type="match status" value="1"/>
</dbReference>
<evidence type="ECO:0000256" key="1">
    <source>
        <dbReference type="ARBA" id="ARBA00001974"/>
    </source>
</evidence>
<dbReference type="InterPro" id="IPR009100">
    <property type="entry name" value="AcylCoA_DH/oxidase_NM_dom_sf"/>
</dbReference>
<feature type="domain" description="Acyl-CoA dehydrogenase/oxidase N-terminal" evidence="10">
    <location>
        <begin position="30"/>
        <end position="120"/>
    </location>
</feature>
<evidence type="ECO:0000256" key="5">
    <source>
        <dbReference type="ARBA" id="ARBA00022827"/>
    </source>
</evidence>
<protein>
    <submittedName>
        <fullName evidence="11">Acyl-CoA dehydrogenase</fullName>
    </submittedName>
</protein>
<dbReference type="InterPro" id="IPR006091">
    <property type="entry name" value="Acyl-CoA_Oxase/DH_mid-dom"/>
</dbReference>
<dbReference type="Gene3D" id="1.10.540.10">
    <property type="entry name" value="Acyl-CoA dehydrogenase/oxidase, N-terminal domain"/>
    <property type="match status" value="1"/>
</dbReference>
<dbReference type="PANTHER" id="PTHR48083:SF13">
    <property type="entry name" value="ACYL-COA DEHYDROGENASE FAMILY MEMBER 11"/>
    <property type="match status" value="1"/>
</dbReference>
<name>A0A917CLF9_9GAMM</name>
<sequence>MQNKSFSDFKSHAQDIVQTDIIEAESLLLSHQWSQLQQTIETIRQKIKQSGLWAPHLPQDIGGQGLTVSQLGEFSAILGQSPLGHVCFGCQAPDAGNAELLHLYADDRIKKQFLIPLASGAIRSCFAMTEPAMAGSNPTRLGASAELKDGHWHINGHKWFTTGADGADFAIIMAVTEPKAAKHQQASMIIVPTDTPGYSLVRNISVMGSEGDGYFSHGEVKFTDVKVPQHNLLGQRGDGFLMAQQRLGPGRIQHCMRWIGIARRCFDIMCRHVKQRHITDTQTLAQQPVIQVKIADSYAAIEAAQHLVQATAERIDKEGYAAARHAISMIKFHTAQMLQQVMNHAIQALGGLGVTDDTVLSFFYREERAARIYDGPDEVHQLSLAKQLLAKFD</sequence>
<evidence type="ECO:0000256" key="7">
    <source>
        <dbReference type="RuleBase" id="RU362125"/>
    </source>
</evidence>
<reference evidence="11" key="1">
    <citation type="journal article" date="2014" name="Int. J. Syst. Evol. Microbiol.">
        <title>Complete genome sequence of Corynebacterium casei LMG S-19264T (=DSM 44701T), isolated from a smear-ripened cheese.</title>
        <authorList>
            <consortium name="US DOE Joint Genome Institute (JGI-PGF)"/>
            <person name="Walter F."/>
            <person name="Albersmeier A."/>
            <person name="Kalinowski J."/>
            <person name="Ruckert C."/>
        </authorList>
    </citation>
    <scope>NUCLEOTIDE SEQUENCE</scope>
    <source>
        <strain evidence="11">CGMCC 1.12181</strain>
    </source>
</reference>
<evidence type="ECO:0000313" key="11">
    <source>
        <dbReference type="EMBL" id="GGF91099.1"/>
    </source>
</evidence>
<dbReference type="GO" id="GO:0003995">
    <property type="term" value="F:acyl-CoA dehydrogenase activity"/>
    <property type="evidence" value="ECO:0007669"/>
    <property type="project" value="TreeGrafter"/>
</dbReference>
<accession>A0A917CLF9</accession>
<reference evidence="11" key="2">
    <citation type="submission" date="2020-09" db="EMBL/GenBank/DDBJ databases">
        <authorList>
            <person name="Sun Q."/>
            <person name="Zhou Y."/>
        </authorList>
    </citation>
    <scope>NUCLEOTIDE SEQUENCE</scope>
    <source>
        <strain evidence="11">CGMCC 1.12181</strain>
    </source>
</reference>
<evidence type="ECO:0000259" key="10">
    <source>
        <dbReference type="Pfam" id="PF02771"/>
    </source>
</evidence>
<evidence type="ECO:0000313" key="12">
    <source>
        <dbReference type="Proteomes" id="UP000605253"/>
    </source>
</evidence>
<dbReference type="GO" id="GO:0005737">
    <property type="term" value="C:cytoplasm"/>
    <property type="evidence" value="ECO:0007669"/>
    <property type="project" value="TreeGrafter"/>
</dbReference>
<evidence type="ECO:0000259" key="8">
    <source>
        <dbReference type="Pfam" id="PF00441"/>
    </source>
</evidence>
<evidence type="ECO:0000256" key="4">
    <source>
        <dbReference type="ARBA" id="ARBA00022630"/>
    </source>
</evidence>
<evidence type="ECO:0000259" key="9">
    <source>
        <dbReference type="Pfam" id="PF02770"/>
    </source>
</evidence>
<dbReference type="EMBL" id="BMEO01000003">
    <property type="protein sequence ID" value="GGF91099.1"/>
    <property type="molecule type" value="Genomic_DNA"/>
</dbReference>
<comment type="subunit">
    <text evidence="3">Homodimer.</text>
</comment>
<dbReference type="AlphaFoldDB" id="A0A917CLF9"/>
<dbReference type="Proteomes" id="UP000605253">
    <property type="component" value="Unassembled WGS sequence"/>
</dbReference>
<dbReference type="GO" id="GO:0050660">
    <property type="term" value="F:flavin adenine dinucleotide binding"/>
    <property type="evidence" value="ECO:0007669"/>
    <property type="project" value="InterPro"/>
</dbReference>
<evidence type="ECO:0000256" key="2">
    <source>
        <dbReference type="ARBA" id="ARBA00009347"/>
    </source>
</evidence>
<organism evidence="11 12">
    <name type="scientific">Marinicella pacifica</name>
    <dbReference type="NCBI Taxonomy" id="1171543"/>
    <lineage>
        <taxon>Bacteria</taxon>
        <taxon>Pseudomonadati</taxon>
        <taxon>Pseudomonadota</taxon>
        <taxon>Gammaproteobacteria</taxon>
        <taxon>Lysobacterales</taxon>
        <taxon>Marinicellaceae</taxon>
        <taxon>Marinicella</taxon>
    </lineage>
</organism>
<dbReference type="Pfam" id="PF02770">
    <property type="entry name" value="Acyl-CoA_dh_M"/>
    <property type="match status" value="1"/>
</dbReference>
<comment type="caution">
    <text evidence="11">The sequence shown here is derived from an EMBL/GenBank/DDBJ whole genome shotgun (WGS) entry which is preliminary data.</text>
</comment>
<dbReference type="InterPro" id="IPR009075">
    <property type="entry name" value="AcylCo_DH/oxidase_C"/>
</dbReference>
<dbReference type="InterPro" id="IPR050741">
    <property type="entry name" value="Acyl-CoA_dehydrogenase"/>
</dbReference>
<dbReference type="Pfam" id="PF00441">
    <property type="entry name" value="Acyl-CoA_dh_1"/>
    <property type="match status" value="1"/>
</dbReference>
<dbReference type="GO" id="GO:0033539">
    <property type="term" value="P:fatty acid beta-oxidation using acyl-CoA dehydrogenase"/>
    <property type="evidence" value="ECO:0007669"/>
    <property type="project" value="TreeGrafter"/>
</dbReference>
<dbReference type="RefSeq" id="WP_188364628.1">
    <property type="nucleotide sequence ID" value="NZ_BAABJF010000017.1"/>
</dbReference>
<feature type="domain" description="Acyl-CoA oxidase/dehydrogenase middle" evidence="9">
    <location>
        <begin position="125"/>
        <end position="225"/>
    </location>
</feature>
<keyword evidence="12" id="KW-1185">Reference proteome</keyword>
<dbReference type="Gene3D" id="1.20.140.10">
    <property type="entry name" value="Butyryl-CoA Dehydrogenase, subunit A, domain 3"/>
    <property type="match status" value="1"/>
</dbReference>
<feature type="domain" description="Acyl-CoA dehydrogenase/oxidase C-terminal" evidence="8">
    <location>
        <begin position="237"/>
        <end position="389"/>
    </location>
</feature>
<gene>
    <name evidence="11" type="primary">caiA</name>
    <name evidence="11" type="ORF">GCM10011365_10380</name>
</gene>
<dbReference type="InterPro" id="IPR046373">
    <property type="entry name" value="Acyl-CoA_Oxase/DH_mid-dom_sf"/>
</dbReference>
<dbReference type="InterPro" id="IPR036250">
    <property type="entry name" value="AcylCo_DH-like_C"/>
</dbReference>
<dbReference type="FunFam" id="2.40.110.10:FF:000002">
    <property type="entry name" value="Acyl-CoA dehydrogenase fadE12"/>
    <property type="match status" value="1"/>
</dbReference>
<dbReference type="Gene3D" id="2.40.110.10">
    <property type="entry name" value="Butyryl-CoA Dehydrogenase, subunit A, domain 2"/>
    <property type="match status" value="1"/>
</dbReference>
<comment type="similarity">
    <text evidence="2 7">Belongs to the acyl-CoA dehydrogenase family.</text>
</comment>
<proteinExistence type="inferred from homology"/>
<dbReference type="InterPro" id="IPR013786">
    <property type="entry name" value="AcylCoA_DH/ox_N"/>
</dbReference>
<dbReference type="PANTHER" id="PTHR48083">
    <property type="entry name" value="MEDIUM-CHAIN SPECIFIC ACYL-COA DEHYDROGENASE, MITOCHONDRIAL-RELATED"/>
    <property type="match status" value="1"/>
</dbReference>
<keyword evidence="4 7" id="KW-0285">Flavoprotein</keyword>
<evidence type="ECO:0000256" key="6">
    <source>
        <dbReference type="ARBA" id="ARBA00023002"/>
    </source>
</evidence>
<dbReference type="SUPFAM" id="SSF56645">
    <property type="entry name" value="Acyl-CoA dehydrogenase NM domain-like"/>
    <property type="match status" value="1"/>
</dbReference>